<feature type="domain" description="Myb-like" evidence="7">
    <location>
        <begin position="52"/>
        <end position="102"/>
    </location>
</feature>
<evidence type="ECO:0000313" key="11">
    <source>
        <dbReference type="Proteomes" id="UP000298416"/>
    </source>
</evidence>
<dbReference type="SUPFAM" id="SSF46689">
    <property type="entry name" value="Homeodomain-like"/>
    <property type="match status" value="1"/>
</dbReference>
<dbReference type="GO" id="GO:0005634">
    <property type="term" value="C:nucleus"/>
    <property type="evidence" value="ECO:0007669"/>
    <property type="project" value="UniProtKB-SubCell"/>
</dbReference>
<name>A0A8X8W401_SALSN</name>
<dbReference type="GO" id="GO:0003677">
    <property type="term" value="F:DNA binding"/>
    <property type="evidence" value="ECO:0007669"/>
    <property type="project" value="UniProtKB-KW"/>
</dbReference>
<feature type="region of interest" description="Disordered" evidence="6">
    <location>
        <begin position="116"/>
        <end position="137"/>
    </location>
</feature>
<reference evidence="10" key="2">
    <citation type="submission" date="2020-08" db="EMBL/GenBank/DDBJ databases">
        <title>Plant Genome Project.</title>
        <authorList>
            <person name="Zhang R.-G."/>
        </authorList>
    </citation>
    <scope>NUCLEOTIDE SEQUENCE</scope>
    <source>
        <strain evidence="10">Huo1</strain>
        <tissue evidence="10">Leaf</tissue>
    </source>
</reference>
<dbReference type="PANTHER" id="PTHR12802:SF155">
    <property type="entry name" value="DEUBIQUITINASE MYSM1"/>
    <property type="match status" value="1"/>
</dbReference>
<accession>A0A8X8W401</accession>
<keyword evidence="5" id="KW-0539">Nucleus</keyword>
<evidence type="ECO:0000256" key="2">
    <source>
        <dbReference type="ARBA" id="ARBA00023015"/>
    </source>
</evidence>
<dbReference type="CDD" id="cd00167">
    <property type="entry name" value="SANT"/>
    <property type="match status" value="1"/>
</dbReference>
<feature type="region of interest" description="Disordered" evidence="6">
    <location>
        <begin position="151"/>
        <end position="181"/>
    </location>
</feature>
<feature type="compositionally biased region" description="Low complexity" evidence="6">
    <location>
        <begin position="347"/>
        <end position="356"/>
    </location>
</feature>
<evidence type="ECO:0000256" key="6">
    <source>
        <dbReference type="SAM" id="MobiDB-lite"/>
    </source>
</evidence>
<evidence type="ECO:0000256" key="3">
    <source>
        <dbReference type="ARBA" id="ARBA00023125"/>
    </source>
</evidence>
<organism evidence="10">
    <name type="scientific">Salvia splendens</name>
    <name type="common">Scarlet sage</name>
    <dbReference type="NCBI Taxonomy" id="180675"/>
    <lineage>
        <taxon>Eukaryota</taxon>
        <taxon>Viridiplantae</taxon>
        <taxon>Streptophyta</taxon>
        <taxon>Embryophyta</taxon>
        <taxon>Tracheophyta</taxon>
        <taxon>Spermatophyta</taxon>
        <taxon>Magnoliopsida</taxon>
        <taxon>eudicotyledons</taxon>
        <taxon>Gunneridae</taxon>
        <taxon>Pentapetalae</taxon>
        <taxon>asterids</taxon>
        <taxon>lamiids</taxon>
        <taxon>Lamiales</taxon>
        <taxon>Lamiaceae</taxon>
        <taxon>Nepetoideae</taxon>
        <taxon>Mentheae</taxon>
        <taxon>Salviinae</taxon>
        <taxon>Salvia</taxon>
        <taxon>Salvia subgen. Calosphace</taxon>
        <taxon>core Calosphace</taxon>
    </lineage>
</organism>
<evidence type="ECO:0000259" key="7">
    <source>
        <dbReference type="PROSITE" id="PS50090"/>
    </source>
</evidence>
<feature type="domain" description="HTH myb-type" evidence="9">
    <location>
        <begin position="52"/>
        <end position="106"/>
    </location>
</feature>
<dbReference type="PANTHER" id="PTHR12802">
    <property type="entry name" value="SWI/SNF COMPLEX-RELATED"/>
    <property type="match status" value="1"/>
</dbReference>
<dbReference type="InterPro" id="IPR017884">
    <property type="entry name" value="SANT_dom"/>
</dbReference>
<evidence type="ECO:0000256" key="4">
    <source>
        <dbReference type="ARBA" id="ARBA00023163"/>
    </source>
</evidence>
<evidence type="ECO:0000256" key="5">
    <source>
        <dbReference type="ARBA" id="ARBA00023242"/>
    </source>
</evidence>
<dbReference type="EMBL" id="PNBA02000021">
    <property type="protein sequence ID" value="KAG6387636.1"/>
    <property type="molecule type" value="Genomic_DNA"/>
</dbReference>
<dbReference type="PROSITE" id="PS51294">
    <property type="entry name" value="HTH_MYB"/>
    <property type="match status" value="1"/>
</dbReference>
<feature type="region of interest" description="Disordered" evidence="6">
    <location>
        <begin position="335"/>
        <end position="360"/>
    </location>
</feature>
<evidence type="ECO:0000256" key="1">
    <source>
        <dbReference type="ARBA" id="ARBA00004123"/>
    </source>
</evidence>
<evidence type="ECO:0008006" key="12">
    <source>
        <dbReference type="Google" id="ProtNLM"/>
    </source>
</evidence>
<dbReference type="PROSITE" id="PS50090">
    <property type="entry name" value="MYB_LIKE"/>
    <property type="match status" value="1"/>
</dbReference>
<evidence type="ECO:0000313" key="10">
    <source>
        <dbReference type="EMBL" id="KAG6387636.1"/>
    </source>
</evidence>
<dbReference type="InterPro" id="IPR001005">
    <property type="entry name" value="SANT/Myb"/>
</dbReference>
<feature type="compositionally biased region" description="Basic residues" evidence="6">
    <location>
        <begin position="126"/>
        <end position="136"/>
    </location>
</feature>
<comment type="subcellular location">
    <subcellularLocation>
        <location evidence="1">Nucleus</location>
    </subcellularLocation>
</comment>
<dbReference type="FunFam" id="1.10.10.60:FF:000023">
    <property type="entry name" value="protein REVEILLE 6 isoform X1"/>
    <property type="match status" value="1"/>
</dbReference>
<feature type="compositionally biased region" description="Polar residues" evidence="6">
    <location>
        <begin position="154"/>
        <end position="181"/>
    </location>
</feature>
<dbReference type="Gene3D" id="1.10.10.60">
    <property type="entry name" value="Homeodomain-like"/>
    <property type="match status" value="1"/>
</dbReference>
<keyword evidence="2" id="KW-0805">Transcription regulation</keyword>
<evidence type="ECO:0000259" key="9">
    <source>
        <dbReference type="PROSITE" id="PS51294"/>
    </source>
</evidence>
<proteinExistence type="predicted"/>
<dbReference type="SMART" id="SM00717">
    <property type="entry name" value="SANT"/>
    <property type="match status" value="1"/>
</dbReference>
<keyword evidence="11" id="KW-1185">Reference proteome</keyword>
<keyword evidence="4" id="KW-0804">Transcription</keyword>
<keyword evidence="3" id="KW-0238">DNA-binding</keyword>
<feature type="domain" description="SANT" evidence="8">
    <location>
        <begin position="55"/>
        <end position="106"/>
    </location>
</feature>
<dbReference type="OrthoDB" id="118550at2759"/>
<dbReference type="GO" id="GO:0010468">
    <property type="term" value="P:regulation of gene expression"/>
    <property type="evidence" value="ECO:0007669"/>
    <property type="project" value="UniProtKB-ARBA"/>
</dbReference>
<dbReference type="NCBIfam" id="TIGR01557">
    <property type="entry name" value="myb_SHAQKYF"/>
    <property type="match status" value="1"/>
</dbReference>
<dbReference type="InterPro" id="IPR009057">
    <property type="entry name" value="Homeodomain-like_sf"/>
</dbReference>
<protein>
    <recommendedName>
        <fullName evidence="12">MYB-related transcription factor LHY</fullName>
    </recommendedName>
</protein>
<dbReference type="PROSITE" id="PS51293">
    <property type="entry name" value="SANT"/>
    <property type="match status" value="1"/>
</dbReference>
<sequence>MVVKACIDSGSPLPTREELSLDLDGQDVKDVQLNAQFAGGDDFAPKVRKPYTITKQRERWTEEEHNKFLEALKLYGRAWRRIEEHVGSKTAVQIRSHAQKFFSKVAREANVGDGDCVEPVEIPPPRPKRKPMHPYPRKLVSPVKTGILIPERSVSPNQSPKSVLSVVGSKQSGGADSCMPNGSVSPVSSLAAHVFGSEAPKLLQEDGVLLSQSDREDENSSTDEEKALELDLSPRKTCANEAAAQSLKLFGKTLLVVDSTCKPETSDDDDDKRVESCSYLLRVVPTNNSYEEGWRSLMQVHSSEMKSDLLYIQYRGESSYAAPFPWLSLASQTSGEVHSPTPIRAQSSEGSSSNSNTGAAVGREETSAFTCYNKLSKRSPANCGRGFVPYKRCLTEQDSTAETVQEREKQRIRLCL</sequence>
<comment type="caution">
    <text evidence="10">The sequence shown here is derived from an EMBL/GenBank/DDBJ whole genome shotgun (WGS) entry which is preliminary data.</text>
</comment>
<dbReference type="InterPro" id="IPR017930">
    <property type="entry name" value="Myb_dom"/>
</dbReference>
<dbReference type="Pfam" id="PF00249">
    <property type="entry name" value="Myb_DNA-binding"/>
    <property type="match status" value="1"/>
</dbReference>
<gene>
    <name evidence="10" type="ORF">SASPL_152828</name>
</gene>
<evidence type="ECO:0000259" key="8">
    <source>
        <dbReference type="PROSITE" id="PS51293"/>
    </source>
</evidence>
<dbReference type="Proteomes" id="UP000298416">
    <property type="component" value="Unassembled WGS sequence"/>
</dbReference>
<dbReference type="InterPro" id="IPR006447">
    <property type="entry name" value="Myb_dom_plants"/>
</dbReference>
<dbReference type="AlphaFoldDB" id="A0A8X8W401"/>
<reference evidence="10" key="1">
    <citation type="submission" date="2018-01" db="EMBL/GenBank/DDBJ databases">
        <authorList>
            <person name="Mao J.F."/>
        </authorList>
    </citation>
    <scope>NUCLEOTIDE SEQUENCE</scope>
    <source>
        <strain evidence="10">Huo1</strain>
        <tissue evidence="10">Leaf</tissue>
    </source>
</reference>